<dbReference type="SUPFAM" id="SSF90229">
    <property type="entry name" value="CCCH zinc finger"/>
    <property type="match status" value="2"/>
</dbReference>
<dbReference type="EMBL" id="KV454407">
    <property type="protein sequence ID" value="ODQ67379.1"/>
    <property type="molecule type" value="Genomic_DNA"/>
</dbReference>
<evidence type="ECO:0000256" key="2">
    <source>
        <dbReference type="ARBA" id="ARBA00022737"/>
    </source>
</evidence>
<evidence type="ECO:0000256" key="5">
    <source>
        <dbReference type="PROSITE-ProRule" id="PRU00723"/>
    </source>
</evidence>
<feature type="compositionally biased region" description="Polar residues" evidence="6">
    <location>
        <begin position="78"/>
        <end position="99"/>
    </location>
</feature>
<keyword evidence="2" id="KW-0677">Repeat</keyword>
<evidence type="ECO:0000313" key="8">
    <source>
        <dbReference type="EMBL" id="ODQ67379.1"/>
    </source>
</evidence>
<feature type="compositionally biased region" description="Low complexity" evidence="6">
    <location>
        <begin position="130"/>
        <end position="150"/>
    </location>
</feature>
<organism evidence="8 9">
    <name type="scientific">Nadsonia fulvescens var. elongata DSM 6958</name>
    <dbReference type="NCBI Taxonomy" id="857566"/>
    <lineage>
        <taxon>Eukaryota</taxon>
        <taxon>Fungi</taxon>
        <taxon>Dikarya</taxon>
        <taxon>Ascomycota</taxon>
        <taxon>Saccharomycotina</taxon>
        <taxon>Dipodascomycetes</taxon>
        <taxon>Dipodascales</taxon>
        <taxon>Dipodascales incertae sedis</taxon>
        <taxon>Nadsonia</taxon>
    </lineage>
</organism>
<feature type="compositionally biased region" description="Polar residues" evidence="6">
    <location>
        <begin position="515"/>
        <end position="529"/>
    </location>
</feature>
<feature type="zinc finger region" description="C3H1-type" evidence="5">
    <location>
        <begin position="649"/>
        <end position="677"/>
    </location>
</feature>
<sequence>MDAPTILIDSNQATRAFLPNLWDDTDDANANASASNVSAPVSQSQTELRSESTQGLHSLPEKKHAINNEKVGGAKTDVSPSRPISSSTMVENAGQNSGSYDPESTEQYQETNGEGFVPGATAGSGLKHASSTTSLSLGSLGNSNKNGHSNSSTSLLFSNIWSSNNQMSPVPRSATPLGKNSLVNETSNMSNPNSPVVMSSPLSFHPNVSLSHALTRPASLPPPSVSLSPTMTSSALSGQGYRFGNESTVNNVNQFNLKSPSLSRFHAQHTGQPSNVSVSQQQQQQYQQYHQLQQLNQQQQQPQYQQYQSYPLQMNDSLHQDVNSHTSAHSPRPLQSSLHLAQSMSNMRSQYTSSPTPFSAGSNNSYSNYNTAQGQGSSQLSYSSHSASTSNLAAMDSMFSNNNPTVNMNTTYNDYQHDSCAGSPYLYLQQQNNQQQQQQRVGSSNSFNSSMDNNKGFDLGSQFHKNPSFSNFVGLRDDLSNMSLNGGTGLGLDHLDPYQVESAVSPSIGGDGFANNDSSTSNSGLQANPNIVAPVPKSTINSSSMHNLVESNAGKSLSTGSASARSASAMPTLRSGNYKKSVESNRSKQNNNSGSINNSNSNNTVVSTVSTPPPTISKENSCSVTDSPSIMISSITGQPLPPQTQSAELYKTELCSTFMKKGYCPYENKCQFAHGEHELNFVSRPSNWRSKPCVNWVKTGTCSYNDRCCFKHD</sequence>
<dbReference type="OrthoDB" id="410307at2759"/>
<dbReference type="PROSITE" id="PS50103">
    <property type="entry name" value="ZF_C3H1"/>
    <property type="match status" value="2"/>
</dbReference>
<dbReference type="Pfam" id="PF00642">
    <property type="entry name" value="zf-CCCH"/>
    <property type="match status" value="2"/>
</dbReference>
<dbReference type="SMART" id="SM00356">
    <property type="entry name" value="ZnF_C3H1"/>
    <property type="match status" value="2"/>
</dbReference>
<protein>
    <recommendedName>
        <fullName evidence="7">C3H1-type domain-containing protein</fullName>
    </recommendedName>
</protein>
<evidence type="ECO:0000313" key="9">
    <source>
        <dbReference type="Proteomes" id="UP000095009"/>
    </source>
</evidence>
<feature type="region of interest" description="Disordered" evidence="6">
    <location>
        <begin position="506"/>
        <end position="539"/>
    </location>
</feature>
<accession>A0A1E3PPM0</accession>
<keyword evidence="1 5" id="KW-0479">Metal-binding</keyword>
<feature type="compositionally biased region" description="Low complexity" evidence="6">
    <location>
        <begin position="28"/>
        <end position="45"/>
    </location>
</feature>
<feature type="domain" description="C3H1-type" evidence="7">
    <location>
        <begin position="687"/>
        <end position="713"/>
    </location>
</feature>
<evidence type="ECO:0000256" key="1">
    <source>
        <dbReference type="ARBA" id="ARBA00022723"/>
    </source>
</evidence>
<dbReference type="FunFam" id="4.10.1000.10:FF:000001">
    <property type="entry name" value="zinc finger CCCH domain-containing protein 15-like"/>
    <property type="match status" value="1"/>
</dbReference>
<feature type="region of interest" description="Disordered" evidence="6">
    <location>
        <begin position="431"/>
        <end position="451"/>
    </location>
</feature>
<gene>
    <name evidence="8" type="ORF">NADFUDRAFT_81875</name>
</gene>
<evidence type="ECO:0000256" key="4">
    <source>
        <dbReference type="ARBA" id="ARBA00022833"/>
    </source>
</evidence>
<dbReference type="GO" id="GO:0008270">
    <property type="term" value="F:zinc ion binding"/>
    <property type="evidence" value="ECO:0007669"/>
    <property type="project" value="UniProtKB-KW"/>
</dbReference>
<keyword evidence="4 5" id="KW-0862">Zinc</keyword>
<feature type="compositionally biased region" description="Polar residues" evidence="6">
    <location>
        <begin position="345"/>
        <end position="361"/>
    </location>
</feature>
<feature type="region of interest" description="Disordered" evidence="6">
    <location>
        <begin position="553"/>
        <end position="624"/>
    </location>
</feature>
<feature type="compositionally biased region" description="Low complexity" evidence="6">
    <location>
        <begin position="556"/>
        <end position="569"/>
    </location>
</feature>
<feature type="zinc finger region" description="C3H1-type" evidence="5">
    <location>
        <begin position="687"/>
        <end position="713"/>
    </location>
</feature>
<dbReference type="InterPro" id="IPR000571">
    <property type="entry name" value="Znf_CCCH"/>
</dbReference>
<keyword evidence="9" id="KW-1185">Reference proteome</keyword>
<evidence type="ECO:0000256" key="3">
    <source>
        <dbReference type="ARBA" id="ARBA00022771"/>
    </source>
</evidence>
<feature type="domain" description="C3H1-type" evidence="7">
    <location>
        <begin position="649"/>
        <end position="677"/>
    </location>
</feature>
<evidence type="ECO:0000256" key="6">
    <source>
        <dbReference type="SAM" id="MobiDB-lite"/>
    </source>
</evidence>
<reference evidence="8 9" key="1">
    <citation type="journal article" date="2016" name="Proc. Natl. Acad. Sci. U.S.A.">
        <title>Comparative genomics of biotechnologically important yeasts.</title>
        <authorList>
            <person name="Riley R."/>
            <person name="Haridas S."/>
            <person name="Wolfe K.H."/>
            <person name="Lopes M.R."/>
            <person name="Hittinger C.T."/>
            <person name="Goeker M."/>
            <person name="Salamov A.A."/>
            <person name="Wisecaver J.H."/>
            <person name="Long T.M."/>
            <person name="Calvey C.H."/>
            <person name="Aerts A.L."/>
            <person name="Barry K.W."/>
            <person name="Choi C."/>
            <person name="Clum A."/>
            <person name="Coughlan A.Y."/>
            <person name="Deshpande S."/>
            <person name="Douglass A.P."/>
            <person name="Hanson S.J."/>
            <person name="Klenk H.-P."/>
            <person name="LaButti K.M."/>
            <person name="Lapidus A."/>
            <person name="Lindquist E.A."/>
            <person name="Lipzen A.M."/>
            <person name="Meier-Kolthoff J.P."/>
            <person name="Ohm R.A."/>
            <person name="Otillar R.P."/>
            <person name="Pangilinan J.L."/>
            <person name="Peng Y."/>
            <person name="Rokas A."/>
            <person name="Rosa C.A."/>
            <person name="Scheuner C."/>
            <person name="Sibirny A.A."/>
            <person name="Slot J.C."/>
            <person name="Stielow J.B."/>
            <person name="Sun H."/>
            <person name="Kurtzman C.P."/>
            <person name="Blackwell M."/>
            <person name="Grigoriev I.V."/>
            <person name="Jeffries T.W."/>
        </authorList>
    </citation>
    <scope>NUCLEOTIDE SEQUENCE [LARGE SCALE GENOMIC DNA]</scope>
    <source>
        <strain evidence="8 9">DSM 6958</strain>
    </source>
</reference>
<name>A0A1E3PPM0_9ASCO</name>
<proteinExistence type="predicted"/>
<dbReference type="AlphaFoldDB" id="A0A1E3PPM0"/>
<dbReference type="Proteomes" id="UP000095009">
    <property type="component" value="Unassembled WGS sequence"/>
</dbReference>
<evidence type="ECO:0000259" key="7">
    <source>
        <dbReference type="PROSITE" id="PS50103"/>
    </source>
</evidence>
<feature type="compositionally biased region" description="Low complexity" evidence="6">
    <location>
        <begin position="590"/>
        <end position="610"/>
    </location>
</feature>
<keyword evidence="3 5" id="KW-0863">Zinc-finger</keyword>
<dbReference type="Gene3D" id="4.10.1000.10">
    <property type="entry name" value="Zinc finger, CCCH-type"/>
    <property type="match status" value="2"/>
</dbReference>
<feature type="region of interest" description="Disordered" evidence="6">
    <location>
        <begin position="345"/>
        <end position="384"/>
    </location>
</feature>
<dbReference type="STRING" id="857566.A0A1E3PPM0"/>
<dbReference type="InterPro" id="IPR036855">
    <property type="entry name" value="Znf_CCCH_sf"/>
</dbReference>
<feature type="region of interest" description="Disordered" evidence="6">
    <location>
        <begin position="28"/>
        <end position="150"/>
    </location>
</feature>